<dbReference type="SMART" id="SM00382">
    <property type="entry name" value="AAA"/>
    <property type="match status" value="1"/>
</dbReference>
<dbReference type="GO" id="GO:0016887">
    <property type="term" value="F:ATP hydrolysis activity"/>
    <property type="evidence" value="ECO:0007669"/>
    <property type="project" value="InterPro"/>
</dbReference>
<dbReference type="InterPro" id="IPR003439">
    <property type="entry name" value="ABC_transporter-like_ATP-bd"/>
</dbReference>
<dbReference type="InterPro" id="IPR003593">
    <property type="entry name" value="AAA+_ATPase"/>
</dbReference>
<dbReference type="RefSeq" id="WP_138169808.1">
    <property type="nucleotide sequence ID" value="NZ_VAWA01000005.1"/>
</dbReference>
<keyword evidence="3 5" id="KW-0067">ATP-binding</keyword>
<dbReference type="InterPro" id="IPR050166">
    <property type="entry name" value="ABC_transporter_ATP-bind"/>
</dbReference>
<evidence type="ECO:0000256" key="1">
    <source>
        <dbReference type="ARBA" id="ARBA00022448"/>
    </source>
</evidence>
<evidence type="ECO:0000313" key="5">
    <source>
        <dbReference type="EMBL" id="TLP77095.1"/>
    </source>
</evidence>
<proteinExistence type="predicted"/>
<dbReference type="GO" id="GO:0005524">
    <property type="term" value="F:ATP binding"/>
    <property type="evidence" value="ECO:0007669"/>
    <property type="project" value="UniProtKB-KW"/>
</dbReference>
<dbReference type="PANTHER" id="PTHR42788:SF13">
    <property type="entry name" value="ALIPHATIC SULFONATES IMPORT ATP-BINDING PROTEIN SSUB"/>
    <property type="match status" value="1"/>
</dbReference>
<dbReference type="PROSITE" id="PS50893">
    <property type="entry name" value="ABC_TRANSPORTER_2"/>
    <property type="match status" value="1"/>
</dbReference>
<dbReference type="EMBL" id="VAWA01000005">
    <property type="protein sequence ID" value="TLP77095.1"/>
    <property type="molecule type" value="Genomic_DNA"/>
</dbReference>
<dbReference type="AlphaFoldDB" id="A0A5R9AGD9"/>
<accession>A0A5R9AGD9</accession>
<dbReference type="InterPro" id="IPR017871">
    <property type="entry name" value="ABC_transporter-like_CS"/>
</dbReference>
<dbReference type="CDD" id="cd03293">
    <property type="entry name" value="ABC_NrtD_SsuB_transporters"/>
    <property type="match status" value="1"/>
</dbReference>
<comment type="caution">
    <text evidence="5">The sequence shown here is derived from an EMBL/GenBank/DDBJ whole genome shotgun (WGS) entry which is preliminary data.</text>
</comment>
<dbReference type="OrthoDB" id="8773773at2"/>
<organism evidence="5 6">
    <name type="scientific">Nesterenkonia sphaerica</name>
    <dbReference type="NCBI Taxonomy" id="1804988"/>
    <lineage>
        <taxon>Bacteria</taxon>
        <taxon>Bacillati</taxon>
        <taxon>Actinomycetota</taxon>
        <taxon>Actinomycetes</taxon>
        <taxon>Micrococcales</taxon>
        <taxon>Micrococcaceae</taxon>
        <taxon>Nesterenkonia</taxon>
    </lineage>
</organism>
<dbReference type="PANTHER" id="PTHR42788">
    <property type="entry name" value="TAURINE IMPORT ATP-BINDING PROTEIN-RELATED"/>
    <property type="match status" value="1"/>
</dbReference>
<dbReference type="Gene3D" id="3.40.50.300">
    <property type="entry name" value="P-loop containing nucleotide triphosphate hydrolases"/>
    <property type="match status" value="1"/>
</dbReference>
<gene>
    <name evidence="5" type="ORF">FEF27_05235</name>
</gene>
<evidence type="ECO:0000256" key="3">
    <source>
        <dbReference type="ARBA" id="ARBA00022840"/>
    </source>
</evidence>
<evidence type="ECO:0000259" key="4">
    <source>
        <dbReference type="PROSITE" id="PS50893"/>
    </source>
</evidence>
<evidence type="ECO:0000256" key="2">
    <source>
        <dbReference type="ARBA" id="ARBA00022741"/>
    </source>
</evidence>
<protein>
    <submittedName>
        <fullName evidence="5">ABC transporter ATP-binding protein</fullName>
    </submittedName>
</protein>
<dbReference type="Proteomes" id="UP000306544">
    <property type="component" value="Unassembled WGS sequence"/>
</dbReference>
<keyword evidence="6" id="KW-1185">Reference proteome</keyword>
<keyword evidence="1" id="KW-0813">Transport</keyword>
<sequence>MGTTIETDAQLPGKPPALEISKVTKGFAHRRRGFQQVLGEVSFSVDEGEFISIIGPSGSGKSTLLKLIAGLESPDQGHVRLTDEQIAAPSRRLGVVFQQHVLLPWLTAKQNVLFALQAHGASRRSAAERESLAEHWLGLVQLSEAQDLKPGELSGGMQQRVGIARAFALESEVLLLDEPLGALDALTRHALQLQLLRLSEQQRRTFVLVTHDVDEALLLSDRILVLSHGPQARIQQDLRVPFRRPRDRTAIESSEDYLTLRRELLESLTAQP</sequence>
<evidence type="ECO:0000313" key="6">
    <source>
        <dbReference type="Proteomes" id="UP000306544"/>
    </source>
</evidence>
<dbReference type="Pfam" id="PF00005">
    <property type="entry name" value="ABC_tran"/>
    <property type="match status" value="1"/>
</dbReference>
<reference evidence="5 6" key="1">
    <citation type="submission" date="2019-05" db="EMBL/GenBank/DDBJ databases">
        <title>Nesterenkonia sp. GY239, isolated from the Southern Atlantic Ocean.</title>
        <authorList>
            <person name="Zhang G."/>
        </authorList>
    </citation>
    <scope>NUCLEOTIDE SEQUENCE [LARGE SCALE GENOMIC DNA]</scope>
    <source>
        <strain evidence="5 6">GY239</strain>
    </source>
</reference>
<dbReference type="PROSITE" id="PS00211">
    <property type="entry name" value="ABC_TRANSPORTER_1"/>
    <property type="match status" value="1"/>
</dbReference>
<keyword evidence="2" id="KW-0547">Nucleotide-binding</keyword>
<dbReference type="InterPro" id="IPR027417">
    <property type="entry name" value="P-loop_NTPase"/>
</dbReference>
<dbReference type="SUPFAM" id="SSF52540">
    <property type="entry name" value="P-loop containing nucleoside triphosphate hydrolases"/>
    <property type="match status" value="1"/>
</dbReference>
<name>A0A5R9AGD9_9MICC</name>
<feature type="domain" description="ABC transporter" evidence="4">
    <location>
        <begin position="18"/>
        <end position="253"/>
    </location>
</feature>